<name>A0A2P7S493_9HYPH</name>
<dbReference type="InterPro" id="IPR021398">
    <property type="entry name" value="DUF3037"/>
</dbReference>
<dbReference type="RefSeq" id="WP_106773747.1">
    <property type="nucleotide sequence ID" value="NZ_PXYK01000018.1"/>
</dbReference>
<proteinExistence type="predicted"/>
<dbReference type="AlphaFoldDB" id="A0A2P7S493"/>
<accession>A0A2P7S493</accession>
<reference evidence="1 2" key="1">
    <citation type="submission" date="2018-03" db="EMBL/GenBank/DDBJ databases">
        <title>The draft genome of Mesorhizobium sp. 6GN-30.</title>
        <authorList>
            <person name="Liu L."/>
            <person name="Li L."/>
            <person name="Wang T."/>
            <person name="Zhang X."/>
            <person name="Liang L."/>
        </authorList>
    </citation>
    <scope>NUCLEOTIDE SEQUENCE [LARGE SCALE GENOMIC DNA]</scope>
    <source>
        <strain evidence="1 2">6GN30</strain>
    </source>
</reference>
<keyword evidence="2" id="KW-1185">Reference proteome</keyword>
<evidence type="ECO:0000313" key="1">
    <source>
        <dbReference type="EMBL" id="PSJ57287.1"/>
    </source>
</evidence>
<evidence type="ECO:0000313" key="2">
    <source>
        <dbReference type="Proteomes" id="UP000241229"/>
    </source>
</evidence>
<dbReference type="OrthoDB" id="8851633at2"/>
<protein>
    <submittedName>
        <fullName evidence="1">DUF3037 domain-containing protein</fullName>
    </submittedName>
</protein>
<organism evidence="1 2">
    <name type="scientific">Kumtagia ephedrae</name>
    <dbReference type="NCBI Taxonomy" id="2116701"/>
    <lineage>
        <taxon>Bacteria</taxon>
        <taxon>Pseudomonadati</taxon>
        <taxon>Pseudomonadota</taxon>
        <taxon>Alphaproteobacteria</taxon>
        <taxon>Hyphomicrobiales</taxon>
        <taxon>Phyllobacteriaceae</taxon>
        <taxon>Kumtagia</taxon>
    </lineage>
</organism>
<dbReference type="EMBL" id="PXYK01000018">
    <property type="protein sequence ID" value="PSJ57287.1"/>
    <property type="molecule type" value="Genomic_DNA"/>
</dbReference>
<sequence length="276" mass="31817">MMNRLAVRYAIIRFQPHVETEEFANIGVVLVAPEMGYLDFRIETRRIGRLTAFFDALDARLIRQVLGDCRSELQRLAGYDRTGQSRLSLMPGESAEHLFATLTKDREGIIRYSDVRYAMHLDPAALLDQLFDHYVARAFADIEYKERLLERHVRQLLSNQQISARFRSKVYSDGLYTARFPFVGDKDGEDRIVLKPIYLGQKEPMNIFDHANKWLFRVNRLRRQLPEHVTFAVEGPAGPGPSDEAFQEVSTLFERNHIEVISPEASALLAIARHLQ</sequence>
<comment type="caution">
    <text evidence="1">The sequence shown here is derived from an EMBL/GenBank/DDBJ whole genome shotgun (WGS) entry which is preliminary data.</text>
</comment>
<gene>
    <name evidence="1" type="ORF">C7I84_18770</name>
</gene>
<dbReference type="Proteomes" id="UP000241229">
    <property type="component" value="Unassembled WGS sequence"/>
</dbReference>
<dbReference type="Pfam" id="PF11236">
    <property type="entry name" value="DUF3037"/>
    <property type="match status" value="1"/>
</dbReference>